<dbReference type="Proteomes" id="UP000663937">
    <property type="component" value="Chromosome"/>
</dbReference>
<dbReference type="AlphaFoldDB" id="A0A8A4ZL75"/>
<evidence type="ECO:0000313" key="2">
    <source>
        <dbReference type="Proteomes" id="UP000663937"/>
    </source>
</evidence>
<evidence type="ECO:0000313" key="1">
    <source>
        <dbReference type="EMBL" id="QTE30328.1"/>
    </source>
</evidence>
<proteinExistence type="predicted"/>
<dbReference type="RefSeq" id="WP_227424656.1">
    <property type="nucleotide sequence ID" value="NZ_CP071868.1"/>
</dbReference>
<protein>
    <submittedName>
        <fullName evidence="1">Uncharacterized protein</fullName>
    </submittedName>
</protein>
<dbReference type="EMBL" id="CP071868">
    <property type="protein sequence ID" value="QTE30328.1"/>
    <property type="molecule type" value="Genomic_DNA"/>
</dbReference>
<gene>
    <name evidence="1" type="ORF">J4E96_04830</name>
</gene>
<organism evidence="1 2">
    <name type="scientific">Pengzhenrongella sicca</name>
    <dbReference type="NCBI Taxonomy" id="2819238"/>
    <lineage>
        <taxon>Bacteria</taxon>
        <taxon>Bacillati</taxon>
        <taxon>Actinomycetota</taxon>
        <taxon>Actinomycetes</taxon>
        <taxon>Micrococcales</taxon>
        <taxon>Pengzhenrongella</taxon>
    </lineage>
</organism>
<reference evidence="1" key="1">
    <citation type="submission" date="2021-03" db="EMBL/GenBank/DDBJ databases">
        <title>Pengzhenrongella sicca gen. nov., sp. nov., a new member of suborder Micrococcineae isolated from High-Arctic tundra soil.</title>
        <authorList>
            <person name="Peng F."/>
        </authorList>
    </citation>
    <scope>NUCLEOTIDE SEQUENCE</scope>
    <source>
        <strain evidence="1">LRZ-2</strain>
    </source>
</reference>
<name>A0A8A4ZL75_9MICO</name>
<sequence>MRRVDGSALPNAMLQAGLPQEDFLELATEDASGDGTGSIECDPNSAVDQAVCDDLGDSLNQDSSQGPCTLADGSAVFTPALAEAANLPVRCQVPDEAELFAALATHGATIDGIADLGNEGEPDYNVFYVVWECGGQPTYWPATGIWSRYKGTSPSLTDERFASASELVDAICA</sequence>
<accession>A0A8A4ZL75</accession>
<dbReference type="KEGG" id="psic:J4E96_04830"/>
<keyword evidence="2" id="KW-1185">Reference proteome</keyword>